<evidence type="ECO:0000256" key="4">
    <source>
        <dbReference type="PROSITE-ProRule" id="PRU00335"/>
    </source>
</evidence>
<sequence length="216" mass="23277">MLGHVSLRDRKRARTRQTLVDAATELFERNGYDETTIADIAAAADIGTRTFFSYFASKEELLFPESDARVQAAIEAIGSRGPDDGPAEVLLRALHEVGDDNDDMASRLAALRLRLVRTVPAVRGRMLQIQLDAQREIARHLAAAFPGRLDEVSAAALTGAFVGAVTGALQVLLDDPDKLGDPAAVQAAVRRATDVALTPWLRASAWTVDRLPHGTA</sequence>
<comment type="caution">
    <text evidence="6">The sequence shown here is derived from an EMBL/GenBank/DDBJ whole genome shotgun (WGS) entry which is preliminary data.</text>
</comment>
<evidence type="ECO:0000256" key="1">
    <source>
        <dbReference type="ARBA" id="ARBA00023015"/>
    </source>
</evidence>
<evidence type="ECO:0000313" key="7">
    <source>
        <dbReference type="Proteomes" id="UP000650628"/>
    </source>
</evidence>
<gene>
    <name evidence="6" type="ORF">Pmi06nite_59330</name>
</gene>
<protein>
    <recommendedName>
        <fullName evidence="5">HTH tetR-type domain-containing protein</fullName>
    </recommendedName>
</protein>
<name>A0A8J3TUR9_9ACTN</name>
<dbReference type="PRINTS" id="PR00455">
    <property type="entry name" value="HTHTETR"/>
</dbReference>
<dbReference type="InterPro" id="IPR023772">
    <property type="entry name" value="DNA-bd_HTH_TetR-type_CS"/>
</dbReference>
<dbReference type="SUPFAM" id="SSF46689">
    <property type="entry name" value="Homeodomain-like"/>
    <property type="match status" value="1"/>
</dbReference>
<dbReference type="InterPro" id="IPR001647">
    <property type="entry name" value="HTH_TetR"/>
</dbReference>
<dbReference type="GO" id="GO:0000976">
    <property type="term" value="F:transcription cis-regulatory region binding"/>
    <property type="evidence" value="ECO:0007669"/>
    <property type="project" value="TreeGrafter"/>
</dbReference>
<keyword evidence="2 4" id="KW-0238">DNA-binding</keyword>
<dbReference type="PROSITE" id="PS01081">
    <property type="entry name" value="HTH_TETR_1"/>
    <property type="match status" value="1"/>
</dbReference>
<evidence type="ECO:0000313" key="6">
    <source>
        <dbReference type="EMBL" id="GII32491.1"/>
    </source>
</evidence>
<keyword evidence="7" id="KW-1185">Reference proteome</keyword>
<dbReference type="AlphaFoldDB" id="A0A8J3TUR9"/>
<accession>A0A8J3TUR9</accession>
<proteinExistence type="predicted"/>
<dbReference type="InterPro" id="IPR009057">
    <property type="entry name" value="Homeodomain-like_sf"/>
</dbReference>
<reference evidence="6 7" key="1">
    <citation type="submission" date="2021-01" db="EMBL/GenBank/DDBJ databases">
        <title>Whole genome shotgun sequence of Planotetraspora mira NBRC 15435.</title>
        <authorList>
            <person name="Komaki H."/>
            <person name="Tamura T."/>
        </authorList>
    </citation>
    <scope>NUCLEOTIDE SEQUENCE [LARGE SCALE GENOMIC DNA]</scope>
    <source>
        <strain evidence="6 7">NBRC 15435</strain>
    </source>
</reference>
<dbReference type="InterPro" id="IPR050109">
    <property type="entry name" value="HTH-type_TetR-like_transc_reg"/>
</dbReference>
<organism evidence="6 7">
    <name type="scientific">Planotetraspora mira</name>
    <dbReference type="NCBI Taxonomy" id="58121"/>
    <lineage>
        <taxon>Bacteria</taxon>
        <taxon>Bacillati</taxon>
        <taxon>Actinomycetota</taxon>
        <taxon>Actinomycetes</taxon>
        <taxon>Streptosporangiales</taxon>
        <taxon>Streptosporangiaceae</taxon>
        <taxon>Planotetraspora</taxon>
    </lineage>
</organism>
<dbReference type="Pfam" id="PF00440">
    <property type="entry name" value="TetR_N"/>
    <property type="match status" value="1"/>
</dbReference>
<dbReference type="EMBL" id="BOOO01000035">
    <property type="protein sequence ID" value="GII32491.1"/>
    <property type="molecule type" value="Genomic_DNA"/>
</dbReference>
<dbReference type="Gene3D" id="1.10.357.10">
    <property type="entry name" value="Tetracycline Repressor, domain 2"/>
    <property type="match status" value="1"/>
</dbReference>
<dbReference type="Proteomes" id="UP000650628">
    <property type="component" value="Unassembled WGS sequence"/>
</dbReference>
<dbReference type="PROSITE" id="PS50977">
    <property type="entry name" value="HTH_TETR_2"/>
    <property type="match status" value="1"/>
</dbReference>
<keyword evidence="3" id="KW-0804">Transcription</keyword>
<feature type="domain" description="HTH tetR-type" evidence="5">
    <location>
        <begin position="13"/>
        <end position="73"/>
    </location>
</feature>
<dbReference type="PANTHER" id="PTHR30055">
    <property type="entry name" value="HTH-TYPE TRANSCRIPTIONAL REGULATOR RUTR"/>
    <property type="match status" value="1"/>
</dbReference>
<feature type="DNA-binding region" description="H-T-H motif" evidence="4">
    <location>
        <begin position="36"/>
        <end position="55"/>
    </location>
</feature>
<evidence type="ECO:0000256" key="3">
    <source>
        <dbReference type="ARBA" id="ARBA00023163"/>
    </source>
</evidence>
<dbReference type="PANTHER" id="PTHR30055:SF238">
    <property type="entry name" value="MYCOFACTOCIN BIOSYNTHESIS TRANSCRIPTIONAL REGULATOR MFTR-RELATED"/>
    <property type="match status" value="1"/>
</dbReference>
<evidence type="ECO:0000259" key="5">
    <source>
        <dbReference type="PROSITE" id="PS50977"/>
    </source>
</evidence>
<dbReference type="GO" id="GO:0003700">
    <property type="term" value="F:DNA-binding transcription factor activity"/>
    <property type="evidence" value="ECO:0007669"/>
    <property type="project" value="TreeGrafter"/>
</dbReference>
<evidence type="ECO:0000256" key="2">
    <source>
        <dbReference type="ARBA" id="ARBA00023125"/>
    </source>
</evidence>
<keyword evidence="1" id="KW-0805">Transcription regulation</keyword>